<comment type="caution">
    <text evidence="1">The sequence shown here is derived from an EMBL/GenBank/DDBJ whole genome shotgun (WGS) entry which is preliminary data.</text>
</comment>
<gene>
    <name evidence="1" type="ORF">PIIN_10869</name>
</gene>
<organism evidence="1 2">
    <name type="scientific">Serendipita indica (strain DSM 11827)</name>
    <name type="common">Root endophyte fungus</name>
    <name type="synonym">Piriformospora indica</name>
    <dbReference type="NCBI Taxonomy" id="1109443"/>
    <lineage>
        <taxon>Eukaryota</taxon>
        <taxon>Fungi</taxon>
        <taxon>Dikarya</taxon>
        <taxon>Basidiomycota</taxon>
        <taxon>Agaricomycotina</taxon>
        <taxon>Agaricomycetes</taxon>
        <taxon>Sebacinales</taxon>
        <taxon>Serendipitaceae</taxon>
        <taxon>Serendipita</taxon>
    </lineage>
</organism>
<evidence type="ECO:0000313" key="1">
    <source>
        <dbReference type="EMBL" id="CCA76883.1"/>
    </source>
</evidence>
<sequence length="299" mass="32965">MQDSSDYQSTWSVDESSLYQTHLYLDSSTLHSPKADADPAPDVFGTYQGEYNGYPPSLAEPAGGSRGYYPQTGILNGFLAPEHAADTHTPAFTAKTLSGPRDYVPLTPDGYDNPPSSSLALAKQSLDGALVPSSSADSILWGQSTLNVPFAAELVRGHNLPFPPAPPVAPLVAPPVAALVQSTAQQIAVPHYPDPYELLCQMRDWPPTTRGDKLYKKFPKDHRPRKHSIGYVKCRLQYEVPKDGLAVWRQSQCNQIIRKGDYKRHLLEMHLGTSRVSGVKEHRDAGIRLRIQEHENSLL</sequence>
<reference evidence="1 2" key="1">
    <citation type="journal article" date="2011" name="PLoS Pathog.">
        <title>Endophytic Life Strategies Decoded by Genome and Transcriptome Analyses of the Mutualistic Root Symbiont Piriformospora indica.</title>
        <authorList>
            <person name="Zuccaro A."/>
            <person name="Lahrmann U."/>
            <person name="Guldener U."/>
            <person name="Langen G."/>
            <person name="Pfiffi S."/>
            <person name="Biedenkopf D."/>
            <person name="Wong P."/>
            <person name="Samans B."/>
            <person name="Grimm C."/>
            <person name="Basiewicz M."/>
            <person name="Murat C."/>
            <person name="Martin F."/>
            <person name="Kogel K.H."/>
        </authorList>
    </citation>
    <scope>NUCLEOTIDE SEQUENCE [LARGE SCALE GENOMIC DNA]</scope>
    <source>
        <strain evidence="1 2">DSM 11827</strain>
    </source>
</reference>
<keyword evidence="2" id="KW-1185">Reference proteome</keyword>
<protein>
    <submittedName>
        <fullName evidence="1">Uncharacterized protein</fullName>
    </submittedName>
</protein>
<dbReference type="HOGENOM" id="CLU_1012362_0_0_1"/>
<dbReference type="InParanoid" id="G4TZZ0"/>
<name>G4TZZ0_SERID</name>
<dbReference type="EMBL" id="CAFZ01001081">
    <property type="protein sequence ID" value="CCA76883.1"/>
    <property type="molecule type" value="Genomic_DNA"/>
</dbReference>
<dbReference type="AlphaFoldDB" id="G4TZZ0"/>
<proteinExistence type="predicted"/>
<dbReference type="Proteomes" id="UP000007148">
    <property type="component" value="Unassembled WGS sequence"/>
</dbReference>
<accession>G4TZZ0</accession>
<evidence type="ECO:0000313" key="2">
    <source>
        <dbReference type="Proteomes" id="UP000007148"/>
    </source>
</evidence>